<dbReference type="Proteomes" id="UP000195880">
    <property type="component" value="Chromosome"/>
</dbReference>
<protein>
    <submittedName>
        <fullName evidence="2">Oxidoreductase</fullName>
    </submittedName>
</protein>
<dbReference type="InterPro" id="IPR036291">
    <property type="entry name" value="NAD(P)-bd_dom_sf"/>
</dbReference>
<evidence type="ECO:0000313" key="2">
    <source>
        <dbReference type="EMBL" id="ARX88793.1"/>
    </source>
</evidence>
<feature type="compositionally biased region" description="Basic residues" evidence="1">
    <location>
        <begin position="86"/>
        <end position="96"/>
    </location>
</feature>
<proteinExistence type="predicted"/>
<accession>A0A1Z1WQS3</accession>
<dbReference type="SUPFAM" id="SSF51735">
    <property type="entry name" value="NAD(P)-binding Rossmann-fold domains"/>
    <property type="match status" value="1"/>
</dbReference>
<dbReference type="AlphaFoldDB" id="A0A1Z1WQS3"/>
<dbReference type="eggNOG" id="COG0451">
    <property type="taxonomic scope" value="Bacteria"/>
</dbReference>
<sequence length="116" mass="12792">MAPTPAGPTRLWQFRRDRHRHSKLCRTGTGTGSSTDTGTSWGPVRDRPSDGAAPPRVAVLGASGFLGSAVAAMLARRHLRLRLVARAPQRGRRRPARWPTSRCAKPISRREPPPRR</sequence>
<organism evidence="2 3">
    <name type="scientific">Streptomyces alboflavus</name>
    <dbReference type="NCBI Taxonomy" id="67267"/>
    <lineage>
        <taxon>Bacteria</taxon>
        <taxon>Bacillati</taxon>
        <taxon>Actinomycetota</taxon>
        <taxon>Actinomycetes</taxon>
        <taxon>Kitasatosporales</taxon>
        <taxon>Streptomycetaceae</taxon>
        <taxon>Streptomyces</taxon>
    </lineage>
</organism>
<name>A0A1Z1WQS3_9ACTN</name>
<evidence type="ECO:0000256" key="1">
    <source>
        <dbReference type="SAM" id="MobiDB-lite"/>
    </source>
</evidence>
<keyword evidence="3" id="KW-1185">Reference proteome</keyword>
<feature type="compositionally biased region" description="Low complexity" evidence="1">
    <location>
        <begin position="32"/>
        <end position="42"/>
    </location>
</feature>
<reference evidence="2 3" key="1">
    <citation type="submission" date="2017-05" db="EMBL/GenBank/DDBJ databases">
        <title>Streptomyces alboflavus Genome sequencing and assembly.</title>
        <authorList>
            <person name="Wang Y."/>
            <person name="Du B."/>
            <person name="Ding Y."/>
            <person name="Liu H."/>
            <person name="Hou Q."/>
            <person name="Liu K."/>
            <person name="Wang C."/>
            <person name="Yao L."/>
        </authorList>
    </citation>
    <scope>NUCLEOTIDE SEQUENCE [LARGE SCALE GENOMIC DNA]</scope>
    <source>
        <strain evidence="2 3">MDJK44</strain>
    </source>
</reference>
<dbReference type="KEGG" id="salf:SMD44_08280"/>
<dbReference type="EMBL" id="CP021748">
    <property type="protein sequence ID" value="ARX88793.1"/>
    <property type="molecule type" value="Genomic_DNA"/>
</dbReference>
<feature type="region of interest" description="Disordered" evidence="1">
    <location>
        <begin position="86"/>
        <end position="116"/>
    </location>
</feature>
<dbReference type="Gene3D" id="3.40.50.720">
    <property type="entry name" value="NAD(P)-binding Rossmann-like Domain"/>
    <property type="match status" value="1"/>
</dbReference>
<dbReference type="RefSeq" id="WP_237307974.1">
    <property type="nucleotide sequence ID" value="NZ_CP021748.1"/>
</dbReference>
<gene>
    <name evidence="2" type="ORF">SMD44_08280</name>
</gene>
<feature type="region of interest" description="Disordered" evidence="1">
    <location>
        <begin position="1"/>
        <end position="53"/>
    </location>
</feature>
<dbReference type="STRING" id="67267.GCA_000716675_00330"/>
<evidence type="ECO:0000313" key="3">
    <source>
        <dbReference type="Proteomes" id="UP000195880"/>
    </source>
</evidence>